<dbReference type="RefSeq" id="WP_127934605.1">
    <property type="nucleotide sequence ID" value="NZ_SAUN01000001.1"/>
</dbReference>
<feature type="chain" id="PRO_5019010302" description="WD40 repeat protein" evidence="1">
    <location>
        <begin position="29"/>
        <end position="334"/>
    </location>
</feature>
<comment type="caution">
    <text evidence="2">The sequence shown here is derived from an EMBL/GenBank/DDBJ whole genome shotgun (WGS) entry which is preliminary data.</text>
</comment>
<evidence type="ECO:0000313" key="3">
    <source>
        <dbReference type="Proteomes" id="UP000284824"/>
    </source>
</evidence>
<evidence type="ECO:0008006" key="4">
    <source>
        <dbReference type="Google" id="ProtNLM"/>
    </source>
</evidence>
<name>A0A438M9Z3_9ACTN</name>
<gene>
    <name evidence="2" type="ORF">EDD27_5169</name>
</gene>
<keyword evidence="1" id="KW-0732">Signal</keyword>
<dbReference type="SUPFAM" id="SSF82171">
    <property type="entry name" value="DPP6 N-terminal domain-like"/>
    <property type="match status" value="1"/>
</dbReference>
<feature type="signal peptide" evidence="1">
    <location>
        <begin position="1"/>
        <end position="28"/>
    </location>
</feature>
<proteinExistence type="predicted"/>
<evidence type="ECO:0000256" key="1">
    <source>
        <dbReference type="SAM" id="SignalP"/>
    </source>
</evidence>
<dbReference type="AlphaFoldDB" id="A0A438M9Z3"/>
<reference evidence="2 3" key="1">
    <citation type="submission" date="2019-01" db="EMBL/GenBank/DDBJ databases">
        <title>Sequencing the genomes of 1000 actinobacteria strains.</title>
        <authorList>
            <person name="Klenk H.-P."/>
        </authorList>
    </citation>
    <scope>NUCLEOTIDE SEQUENCE [LARGE SCALE GENOMIC DNA]</scope>
    <source>
        <strain evidence="2 3">DSM 43925</strain>
    </source>
</reference>
<evidence type="ECO:0000313" key="2">
    <source>
        <dbReference type="EMBL" id="RVX42534.1"/>
    </source>
</evidence>
<keyword evidence="3" id="KW-1185">Reference proteome</keyword>
<accession>A0A438M9Z3</accession>
<dbReference type="OrthoDB" id="3512658at2"/>
<dbReference type="InterPro" id="IPR011042">
    <property type="entry name" value="6-blade_b-propeller_TolB-like"/>
</dbReference>
<organism evidence="2 3">
    <name type="scientific">Nonomuraea polychroma</name>
    <dbReference type="NCBI Taxonomy" id="46176"/>
    <lineage>
        <taxon>Bacteria</taxon>
        <taxon>Bacillati</taxon>
        <taxon>Actinomycetota</taxon>
        <taxon>Actinomycetes</taxon>
        <taxon>Streptosporangiales</taxon>
        <taxon>Streptosporangiaceae</taxon>
        <taxon>Nonomuraea</taxon>
    </lineage>
</organism>
<sequence>MRHHSATAALLAAAVLGGLGLVPGAAHARTGPAVARAAWIKSCYDKKEGDSRPCGHWRLLRSDGTQATVRDAAITKIDAAGKEVRDSGTFAISADGKVLAYERAGDHRLVVRRVAGGPATVLPKSVVPKGIGTDEIGVDLSPRGDKILIDYLDDPSRLPAKVVTVVTGKIITLPADDTMLGFSGDGDEVLATRYQGDNTTAMHAYPLDGGAPIKSTPPQVVANALAHALAPDGKTVATFTAGDPETKQPPRVRIYDLETGDLSASGDLPVKPGAVPYAPYWTADGRLDVVVHSGEDGMPAVIRVLTVDPETREATQADKYTISKTRYAYFAAGE</sequence>
<dbReference type="Proteomes" id="UP000284824">
    <property type="component" value="Unassembled WGS sequence"/>
</dbReference>
<dbReference type="EMBL" id="SAUN01000001">
    <property type="protein sequence ID" value="RVX42534.1"/>
    <property type="molecule type" value="Genomic_DNA"/>
</dbReference>
<dbReference type="Gene3D" id="2.120.10.30">
    <property type="entry name" value="TolB, C-terminal domain"/>
    <property type="match status" value="1"/>
</dbReference>
<protein>
    <recommendedName>
        <fullName evidence="4">WD40 repeat protein</fullName>
    </recommendedName>
</protein>